<organism evidence="2">
    <name type="scientific">uncultured Phycisphaerae bacterium</name>
    <dbReference type="NCBI Taxonomy" id="904963"/>
    <lineage>
        <taxon>Bacteria</taxon>
        <taxon>Pseudomonadati</taxon>
        <taxon>Planctomycetota</taxon>
        <taxon>Phycisphaerae</taxon>
        <taxon>environmental samples</taxon>
    </lineage>
</organism>
<feature type="region of interest" description="Disordered" evidence="1">
    <location>
        <begin position="1"/>
        <end position="38"/>
    </location>
</feature>
<dbReference type="EMBL" id="CADCUQ010000538">
    <property type="protein sequence ID" value="CAA9412841.1"/>
    <property type="molecule type" value="Genomic_DNA"/>
</dbReference>
<accession>A0A6J4PDJ8</accession>
<evidence type="ECO:0000256" key="1">
    <source>
        <dbReference type="SAM" id="MobiDB-lite"/>
    </source>
</evidence>
<proteinExistence type="predicted"/>
<protein>
    <submittedName>
        <fullName evidence="2">Uncharacterized protein</fullName>
    </submittedName>
</protein>
<gene>
    <name evidence="2" type="ORF">AVDCRST_MAG64-2414</name>
</gene>
<evidence type="ECO:0000313" key="2">
    <source>
        <dbReference type="EMBL" id="CAA9412841.1"/>
    </source>
</evidence>
<dbReference type="AlphaFoldDB" id="A0A6J4PDJ8"/>
<feature type="compositionally biased region" description="Low complexity" evidence="1">
    <location>
        <begin position="10"/>
        <end position="38"/>
    </location>
</feature>
<reference evidence="2" key="1">
    <citation type="submission" date="2020-02" db="EMBL/GenBank/DDBJ databases">
        <authorList>
            <person name="Meier V. D."/>
        </authorList>
    </citation>
    <scope>NUCLEOTIDE SEQUENCE</scope>
    <source>
        <strain evidence="2">AVDCRST_MAG64</strain>
    </source>
</reference>
<name>A0A6J4PDJ8_9BACT</name>
<sequence length="213" mass="22356">MTTTSDNGKTPDPATGAPAAATSAPAARRPSPFAPRAEPMVWGKGRFKVDVLLKAADRPAYDAVLSDPRTTGTSAWAWLKGRGYRVGLTAVLNHKRQFDRDHEQLRHAARAAAAYASAADSLGGPEAFGAAALTKINELAMAHLFPPGEPGAAPAVTSAVLNELARTIDKALAARGRLESLRPKLAELRRGPEGRAGATGPEVVQRVREILGV</sequence>